<dbReference type="AlphaFoldDB" id="A0A814T043"/>
<gene>
    <name evidence="2" type="ORF">OXX778_LOCUS23400</name>
</gene>
<accession>A0A814T043</accession>
<organism evidence="2 3">
    <name type="scientific">Brachionus calyciflorus</name>
    <dbReference type="NCBI Taxonomy" id="104777"/>
    <lineage>
        <taxon>Eukaryota</taxon>
        <taxon>Metazoa</taxon>
        <taxon>Spiralia</taxon>
        <taxon>Gnathifera</taxon>
        <taxon>Rotifera</taxon>
        <taxon>Eurotatoria</taxon>
        <taxon>Monogononta</taxon>
        <taxon>Pseudotrocha</taxon>
        <taxon>Ploima</taxon>
        <taxon>Brachionidae</taxon>
        <taxon>Brachionus</taxon>
    </lineage>
</organism>
<sequence>SVSYSSSNSDTDATNNTSLQKRNLPQIEYQPQQQHHHQSNFRPYFKQKQGYRPNAPVQKNVEPQKTIQTVQKQNVLTYGPRNSNNHRQDQIIIGQAIANKTILSYLCDSGAFSSLINIATFRLLCYHDETTRLEVYNGPKLFALNGEINIYGVVRLNRLLHQQAQKIN</sequence>
<evidence type="ECO:0000256" key="1">
    <source>
        <dbReference type="SAM" id="MobiDB-lite"/>
    </source>
</evidence>
<comment type="caution">
    <text evidence="2">The sequence shown here is derived from an EMBL/GenBank/DDBJ whole genome shotgun (WGS) entry which is preliminary data.</text>
</comment>
<dbReference type="Proteomes" id="UP000663879">
    <property type="component" value="Unassembled WGS sequence"/>
</dbReference>
<keyword evidence="3" id="KW-1185">Reference proteome</keyword>
<protein>
    <submittedName>
        <fullName evidence="2">Uncharacterized protein</fullName>
    </submittedName>
</protein>
<evidence type="ECO:0000313" key="3">
    <source>
        <dbReference type="Proteomes" id="UP000663879"/>
    </source>
</evidence>
<feature type="region of interest" description="Disordered" evidence="1">
    <location>
        <begin position="1"/>
        <end position="22"/>
    </location>
</feature>
<reference evidence="2" key="1">
    <citation type="submission" date="2021-02" db="EMBL/GenBank/DDBJ databases">
        <authorList>
            <person name="Nowell W R."/>
        </authorList>
    </citation>
    <scope>NUCLEOTIDE SEQUENCE</scope>
    <source>
        <strain evidence="2">Ploen Becks lab</strain>
    </source>
</reference>
<evidence type="ECO:0000313" key="2">
    <source>
        <dbReference type="EMBL" id="CAF1154129.1"/>
    </source>
</evidence>
<proteinExistence type="predicted"/>
<name>A0A814T043_9BILA</name>
<dbReference type="EMBL" id="CAJNOC010012538">
    <property type="protein sequence ID" value="CAF1154129.1"/>
    <property type="molecule type" value="Genomic_DNA"/>
</dbReference>
<feature type="non-terminal residue" evidence="2">
    <location>
        <position position="1"/>
    </location>
</feature>
<feature type="compositionally biased region" description="Low complexity" evidence="1">
    <location>
        <begin position="1"/>
        <end position="18"/>
    </location>
</feature>